<keyword evidence="9" id="KW-0496">Mitochondrion</keyword>
<dbReference type="GO" id="GO:0005813">
    <property type="term" value="C:centrosome"/>
    <property type="evidence" value="ECO:0007669"/>
    <property type="project" value="UniProtKB-SubCell"/>
</dbReference>
<dbReference type="Gene3D" id="1.20.1520.10">
    <property type="entry name" value="ADP-ribosylation factor-like 2-binding protein, domain"/>
    <property type="match status" value="1"/>
</dbReference>
<proteinExistence type="inferred from homology"/>
<dbReference type="PANTHER" id="PTHR15487">
    <property type="entry name" value="ADP-RIBOSYLATION FACTOR-LIKE PROTEIN 2-BINDING PROTEIN"/>
    <property type="match status" value="1"/>
</dbReference>
<dbReference type="PANTHER" id="PTHR15487:SF4">
    <property type="entry name" value="ADP-RIBOSYLATION FACTOR-LIKE PROTEIN 2-BINDING PROTEIN"/>
    <property type="match status" value="1"/>
</dbReference>
<accession>A0A8J5XGQ2</accession>
<dbReference type="Proteomes" id="UP000751190">
    <property type="component" value="Unassembled WGS sequence"/>
</dbReference>
<dbReference type="OrthoDB" id="302784at2759"/>
<evidence type="ECO:0000256" key="9">
    <source>
        <dbReference type="ARBA" id="ARBA00023128"/>
    </source>
</evidence>
<dbReference type="GO" id="GO:0005634">
    <property type="term" value="C:nucleus"/>
    <property type="evidence" value="ECO:0007669"/>
    <property type="project" value="UniProtKB-SubCell"/>
</dbReference>
<evidence type="ECO:0000256" key="1">
    <source>
        <dbReference type="ARBA" id="ARBA00004120"/>
    </source>
</evidence>
<comment type="subcellular location">
    <subcellularLocation>
        <location evidence="1">Cytoplasm</location>
        <location evidence="1">Cytoskeleton</location>
        <location evidence="1">Cilium basal body</location>
    </subcellularLocation>
    <subcellularLocation>
        <location evidence="3">Cytoplasm</location>
        <location evidence="3">Cytoskeleton</location>
        <location evidence="3">Microtubule organizing center</location>
        <location evidence="3">Centrosome</location>
    </subcellularLocation>
    <subcellularLocation>
        <location evidence="4">Mitochondrion intermembrane space</location>
    </subcellularLocation>
    <subcellularLocation>
        <location evidence="2">Nucleus</location>
    </subcellularLocation>
</comment>
<dbReference type="AlphaFoldDB" id="A0A8J5XGQ2"/>
<evidence type="ECO:0000313" key="15">
    <source>
        <dbReference type="Proteomes" id="UP000751190"/>
    </source>
</evidence>
<dbReference type="InterPro" id="IPR042541">
    <property type="entry name" value="BART_sf"/>
</dbReference>
<evidence type="ECO:0000256" key="5">
    <source>
        <dbReference type="ARBA" id="ARBA00009880"/>
    </source>
</evidence>
<feature type="domain" description="BART" evidence="13">
    <location>
        <begin position="42"/>
        <end position="149"/>
    </location>
</feature>
<sequence>MDAAIAAAERDAQLASSKANTAAKQLVDWTEGEKSVIKNLKKLGAVIASDAFQQVNSAFVQQHRSVFEFTDENKFEYTALHEQYVELMEKTLVDLAKDVNMDELLSNLPGFMEARAHTEDPEGTGAYIDFLLSLTDFETFKNLMLMANMATTSRPVVAVVADSDAPLQTLDRTALPKVMVEQARALMQLSAEGASVEWKQAVLKKDEMLLETTTLNGVRYARLSMLIDLSVPHAVTCMIDMSVPDRSRWNQMADRVEVHRDERAGKVHDVVCTLHFKMPGVAKLIKSIPSKMTFRIAIEEDAPKPGSVSYVMTGWDLKSDAPDTSSMSMLRVATLEPAGEGVCRVQTIDQQMQAVPEWLSNMWMSNTFAKQVKADMMRYKKHVGLK</sequence>
<dbReference type="InterPro" id="IPR023379">
    <property type="entry name" value="BART_dom"/>
</dbReference>
<keyword evidence="11" id="KW-0539">Nucleus</keyword>
<name>A0A8J5XGQ2_DIALT</name>
<evidence type="ECO:0000256" key="3">
    <source>
        <dbReference type="ARBA" id="ARBA00004300"/>
    </source>
</evidence>
<evidence type="ECO:0000256" key="4">
    <source>
        <dbReference type="ARBA" id="ARBA00004569"/>
    </source>
</evidence>
<evidence type="ECO:0000256" key="7">
    <source>
        <dbReference type="ARBA" id="ARBA00022490"/>
    </source>
</evidence>
<comment type="caution">
    <text evidence="14">The sequence shown here is derived from an EMBL/GenBank/DDBJ whole genome shotgun (WGS) entry which is preliminary data.</text>
</comment>
<reference evidence="14" key="1">
    <citation type="submission" date="2021-05" db="EMBL/GenBank/DDBJ databases">
        <title>The genome of the haptophyte Pavlova lutheri (Diacronema luteri, Pavlovales) - a model for lipid biosynthesis in eukaryotic algae.</title>
        <authorList>
            <person name="Hulatt C.J."/>
            <person name="Posewitz M.C."/>
        </authorList>
    </citation>
    <scope>NUCLEOTIDE SEQUENCE</scope>
    <source>
        <strain evidence="14">NIVA-4/92</strain>
    </source>
</reference>
<evidence type="ECO:0000256" key="11">
    <source>
        <dbReference type="ARBA" id="ARBA00023242"/>
    </source>
</evidence>
<protein>
    <recommendedName>
        <fullName evidence="6">ADP-ribosylation factor-like protein 2-binding protein</fullName>
    </recommendedName>
</protein>
<dbReference type="GO" id="GO:0005758">
    <property type="term" value="C:mitochondrial intermembrane space"/>
    <property type="evidence" value="ECO:0007669"/>
    <property type="project" value="UniProtKB-SubCell"/>
</dbReference>
<comment type="similarity">
    <text evidence="5">Belongs to the ARL2BP family.</text>
</comment>
<evidence type="ECO:0000256" key="8">
    <source>
        <dbReference type="ARBA" id="ARBA00023069"/>
    </source>
</evidence>
<keyword evidence="10" id="KW-0206">Cytoskeleton</keyword>
<keyword evidence="12" id="KW-0966">Cell projection</keyword>
<dbReference type="Pfam" id="PF11527">
    <property type="entry name" value="ARL2_Bind_BART"/>
    <property type="match status" value="1"/>
</dbReference>
<evidence type="ECO:0000313" key="14">
    <source>
        <dbReference type="EMBL" id="KAG8464881.1"/>
    </source>
</evidence>
<keyword evidence="8" id="KW-0969">Cilium</keyword>
<evidence type="ECO:0000256" key="12">
    <source>
        <dbReference type="ARBA" id="ARBA00023273"/>
    </source>
</evidence>
<evidence type="ECO:0000256" key="10">
    <source>
        <dbReference type="ARBA" id="ARBA00023212"/>
    </source>
</evidence>
<dbReference type="EMBL" id="JAGTXO010000012">
    <property type="protein sequence ID" value="KAG8464881.1"/>
    <property type="molecule type" value="Genomic_DNA"/>
</dbReference>
<dbReference type="GO" id="GO:0051457">
    <property type="term" value="P:maintenance of protein location in nucleus"/>
    <property type="evidence" value="ECO:0007669"/>
    <property type="project" value="TreeGrafter"/>
</dbReference>
<gene>
    <name evidence="14" type="ORF">KFE25_010249</name>
</gene>
<keyword evidence="15" id="KW-1185">Reference proteome</keyword>
<dbReference type="InterPro" id="IPR038849">
    <property type="entry name" value="ARL2BP"/>
</dbReference>
<evidence type="ECO:0000256" key="2">
    <source>
        <dbReference type="ARBA" id="ARBA00004123"/>
    </source>
</evidence>
<evidence type="ECO:0000256" key="6">
    <source>
        <dbReference type="ARBA" id="ARBA00014849"/>
    </source>
</evidence>
<evidence type="ECO:0000259" key="13">
    <source>
        <dbReference type="Pfam" id="PF11527"/>
    </source>
</evidence>
<keyword evidence="7" id="KW-0963">Cytoplasm</keyword>
<organism evidence="14 15">
    <name type="scientific">Diacronema lutheri</name>
    <name type="common">Unicellular marine alga</name>
    <name type="synonym">Monochrysis lutheri</name>
    <dbReference type="NCBI Taxonomy" id="2081491"/>
    <lineage>
        <taxon>Eukaryota</taxon>
        <taxon>Haptista</taxon>
        <taxon>Haptophyta</taxon>
        <taxon>Pavlovophyceae</taxon>
        <taxon>Pavlovales</taxon>
        <taxon>Pavlovaceae</taxon>
        <taxon>Diacronema</taxon>
    </lineage>
</organism>